<dbReference type="SUPFAM" id="SSF47413">
    <property type="entry name" value="lambda repressor-like DNA-binding domains"/>
    <property type="match status" value="1"/>
</dbReference>
<dbReference type="InterPro" id="IPR001387">
    <property type="entry name" value="Cro/C1-type_HTH"/>
</dbReference>
<evidence type="ECO:0000313" key="3">
    <source>
        <dbReference type="EMBL" id="QES25829.1"/>
    </source>
</evidence>
<dbReference type="SMART" id="SM00530">
    <property type="entry name" value="HTH_XRE"/>
    <property type="match status" value="1"/>
</dbReference>
<dbReference type="RefSeq" id="WP_150165188.1">
    <property type="nucleotide sequence ID" value="NZ_CP029193.1"/>
</dbReference>
<organism evidence="3 4">
    <name type="scientific">Streptomyces venezuelae</name>
    <dbReference type="NCBI Taxonomy" id="54571"/>
    <lineage>
        <taxon>Bacteria</taxon>
        <taxon>Bacillati</taxon>
        <taxon>Actinomycetota</taxon>
        <taxon>Actinomycetes</taxon>
        <taxon>Kitasatosporales</taxon>
        <taxon>Streptomycetaceae</taxon>
        <taxon>Streptomyces</taxon>
    </lineage>
</organism>
<feature type="domain" description="HTH cro/C1-type" evidence="2">
    <location>
        <begin position="28"/>
        <end position="87"/>
    </location>
</feature>
<dbReference type="OrthoDB" id="4545613at2"/>
<reference evidence="3 4" key="1">
    <citation type="submission" date="2018-05" db="EMBL/GenBank/DDBJ databases">
        <title>Streptomyces venezuelae.</title>
        <authorList>
            <person name="Kim W."/>
            <person name="Lee N."/>
            <person name="Cho B.-K."/>
        </authorList>
    </citation>
    <scope>NUCLEOTIDE SEQUENCE [LARGE SCALE GENOMIC DNA]</scope>
    <source>
        <strain evidence="3 4">ATCC 14583</strain>
    </source>
</reference>
<dbReference type="Proteomes" id="UP000323046">
    <property type="component" value="Chromosome"/>
</dbReference>
<dbReference type="EMBL" id="CP029193">
    <property type="protein sequence ID" value="QES25829.1"/>
    <property type="molecule type" value="Genomic_DNA"/>
</dbReference>
<feature type="region of interest" description="Disordered" evidence="1">
    <location>
        <begin position="1"/>
        <end position="22"/>
    </location>
</feature>
<evidence type="ECO:0000259" key="2">
    <source>
        <dbReference type="PROSITE" id="PS50943"/>
    </source>
</evidence>
<dbReference type="Gene3D" id="1.10.260.40">
    <property type="entry name" value="lambda repressor-like DNA-binding domains"/>
    <property type="match status" value="1"/>
</dbReference>
<proteinExistence type="predicted"/>
<gene>
    <name evidence="3" type="ORF">DEJ47_04615</name>
</gene>
<name>A0A5P2BBX2_STRVZ</name>
<dbReference type="GO" id="GO:0003677">
    <property type="term" value="F:DNA binding"/>
    <property type="evidence" value="ECO:0007669"/>
    <property type="project" value="InterPro"/>
</dbReference>
<dbReference type="AlphaFoldDB" id="A0A5P2BBX2"/>
<accession>A0A5P2BBX2</accession>
<keyword evidence="4" id="KW-1185">Reference proteome</keyword>
<dbReference type="CDD" id="cd00093">
    <property type="entry name" value="HTH_XRE"/>
    <property type="match status" value="1"/>
</dbReference>
<evidence type="ECO:0000256" key="1">
    <source>
        <dbReference type="SAM" id="MobiDB-lite"/>
    </source>
</evidence>
<evidence type="ECO:0000313" key="4">
    <source>
        <dbReference type="Proteomes" id="UP000323046"/>
    </source>
</evidence>
<dbReference type="InterPro" id="IPR010982">
    <property type="entry name" value="Lambda_DNA-bd_dom_sf"/>
</dbReference>
<protein>
    <submittedName>
        <fullName evidence="3">XRE family transcriptional regulator</fullName>
    </submittedName>
</protein>
<dbReference type="PROSITE" id="PS50943">
    <property type="entry name" value="HTH_CROC1"/>
    <property type="match status" value="1"/>
</dbReference>
<sequence>MTEQPAQPRRPRPSVEHGPTAQAVAANVRRMRKRRSMSTYELSAVLTKMGRPIAASAIAKLERGERQVNVDELMVLACALRTPPSALLLPPDDSPDAVIEITGVGTVSADAAWDWVDGKRPLNASERFERPYSHERLEHTLYSRPPLRGEKEVGCVSS</sequence>
<dbReference type="Pfam" id="PF01381">
    <property type="entry name" value="HTH_3"/>
    <property type="match status" value="1"/>
</dbReference>